<protein>
    <submittedName>
        <fullName evidence="2">Uncharacterized protein</fullName>
    </submittedName>
</protein>
<sequence>MKEYVVFLLHMFIWNCFSIVEWLSARDRPIFKAMLFIIFVYVAFLLALRFRLQRKKAFWTTIASITIYFVCRQAVWHYLL</sequence>
<evidence type="ECO:0000313" key="2">
    <source>
        <dbReference type="EMBL" id="TCL50218.1"/>
    </source>
</evidence>
<evidence type="ECO:0000256" key="1">
    <source>
        <dbReference type="SAM" id="Phobius"/>
    </source>
</evidence>
<keyword evidence="3" id="KW-1185">Reference proteome</keyword>
<accession>A0A4R1QGD9</accession>
<organism evidence="2 3">
    <name type="scientific">Thermolongibacillus altinsuensis</name>
    <dbReference type="NCBI Taxonomy" id="575256"/>
    <lineage>
        <taxon>Bacteria</taxon>
        <taxon>Bacillati</taxon>
        <taxon>Bacillota</taxon>
        <taxon>Bacilli</taxon>
        <taxon>Bacillales</taxon>
        <taxon>Anoxybacillaceae</taxon>
        <taxon>Thermolongibacillus</taxon>
    </lineage>
</organism>
<dbReference type="AlphaFoldDB" id="A0A4R1QGD9"/>
<dbReference type="OrthoDB" id="2942660at2"/>
<dbReference type="EMBL" id="SLUL01000005">
    <property type="protein sequence ID" value="TCL50218.1"/>
    <property type="molecule type" value="Genomic_DNA"/>
</dbReference>
<dbReference type="RefSeq" id="WP_132947994.1">
    <property type="nucleotide sequence ID" value="NZ_BSVG01000003.1"/>
</dbReference>
<feature type="transmembrane region" description="Helical" evidence="1">
    <location>
        <begin position="7"/>
        <end position="24"/>
    </location>
</feature>
<keyword evidence="1" id="KW-0812">Transmembrane</keyword>
<gene>
    <name evidence="2" type="ORF">EDD69_10514</name>
</gene>
<keyword evidence="1" id="KW-1133">Transmembrane helix</keyword>
<comment type="caution">
    <text evidence="2">The sequence shown here is derived from an EMBL/GenBank/DDBJ whole genome shotgun (WGS) entry which is preliminary data.</text>
</comment>
<proteinExistence type="predicted"/>
<keyword evidence="1" id="KW-0472">Membrane</keyword>
<dbReference type="Proteomes" id="UP000295658">
    <property type="component" value="Unassembled WGS sequence"/>
</dbReference>
<evidence type="ECO:0000313" key="3">
    <source>
        <dbReference type="Proteomes" id="UP000295658"/>
    </source>
</evidence>
<feature type="transmembrane region" description="Helical" evidence="1">
    <location>
        <begin position="57"/>
        <end position="79"/>
    </location>
</feature>
<feature type="transmembrane region" description="Helical" evidence="1">
    <location>
        <begin position="30"/>
        <end position="50"/>
    </location>
</feature>
<reference evidence="2 3" key="1">
    <citation type="submission" date="2019-03" db="EMBL/GenBank/DDBJ databases">
        <title>Genomic Encyclopedia of Type Strains, Phase IV (KMG-IV): sequencing the most valuable type-strain genomes for metagenomic binning, comparative biology and taxonomic classification.</title>
        <authorList>
            <person name="Goeker M."/>
        </authorList>
    </citation>
    <scope>NUCLEOTIDE SEQUENCE [LARGE SCALE GENOMIC DNA]</scope>
    <source>
        <strain evidence="2 3">DSM 24979</strain>
    </source>
</reference>
<name>A0A4R1QGD9_9BACL</name>